<evidence type="ECO:0008006" key="4">
    <source>
        <dbReference type="Google" id="ProtNLM"/>
    </source>
</evidence>
<feature type="compositionally biased region" description="Basic and acidic residues" evidence="1">
    <location>
        <begin position="1"/>
        <end position="10"/>
    </location>
</feature>
<reference evidence="2" key="1">
    <citation type="submission" date="2014-09" db="EMBL/GenBank/DDBJ databases">
        <title>Genome sequence of the luminous mushroom Mycena chlorophos for searching fungal bioluminescence genes.</title>
        <authorList>
            <person name="Tanaka Y."/>
            <person name="Kasuga D."/>
            <person name="Oba Y."/>
            <person name="Hase S."/>
            <person name="Sato K."/>
            <person name="Oba Y."/>
            <person name="Sakakibara Y."/>
        </authorList>
    </citation>
    <scope>NUCLEOTIDE SEQUENCE</scope>
</reference>
<dbReference type="Proteomes" id="UP000815677">
    <property type="component" value="Unassembled WGS sequence"/>
</dbReference>
<feature type="compositionally biased region" description="Pro residues" evidence="1">
    <location>
        <begin position="393"/>
        <end position="413"/>
    </location>
</feature>
<feature type="region of interest" description="Disordered" evidence="1">
    <location>
        <begin position="1026"/>
        <end position="1067"/>
    </location>
</feature>
<evidence type="ECO:0000313" key="3">
    <source>
        <dbReference type="Proteomes" id="UP000815677"/>
    </source>
</evidence>
<proteinExistence type="predicted"/>
<sequence length="1539" mass="175617">MHSHAAERSPEGAMQSCAQRRTRLSASEALSHPSLLFPEPPPSPSFPLSHLSLLRFLSQLLPTHRPCPVPLESRQPLQDERSIVKTKRKRRSKGCSEGDCGQACRDHQAFHQRRVFYKDPTAVRTTNNDLFLVHVLRVTVHLRSWPWTRRRSRLLRLQLVVVVFEDLTENTGAVAVNVLGVVKFVPRTGFESSVTDAKLTFGSVAKSAYTGDISTMLSSSVDTGTTTIAPRLLAQLVPSPYASRIPRTKTYFTDSGQPKPLSVQDLLRADPIDQAWNDSRRLYLMPTCTFCTKFFAEGKPWDTHDATCKKKKDALRRIREEAIAREEREAAEQAEAERLAAEAVAEDARRDAEAEARFEMLHAPSPPPVLRQSDGRPQRQNRRRPKHYEDNLPEPPPPAPVPLPPNPIPDPAPRPRLWVKTKPNGFGVYKVYLRQPTHDPDRLLTLADLCQSPEFVETAPKPDERPWFHPLKNASQALLMNWHYLESSKDSIAGSNRLIQTLFTGPEKVDPAEIEGFSIERGNTTLDKWADTMPGKSLSWKTASVTLKVPSTTVRPNKPPLEFTVDNIHYRPSMDIIRDAFTSHFFRKLHTTPFSLRWDPKHNAARTYPAVDDPVEMDEYGLPPLPNGHQELFGEMYSARRTFREYSKLPASEEEPVIVSLMPWSDATHLANFGTASLWPRYLFLGNQSKYQRAKPSEAAIFHQAYFPSIPDRIKEVYKEYYGHNLPDNVMTFIKRELYQAVLELLIDPEFVDAWAHGAVVECEDHVRRRLFPRIPTHGLDYPEKVMAAMIKYLASYPCPRCLILKTDIPMTGSKLDMRRRAKLRDETSRWRNSVANARKAIFERGAAVDGDVVKRKLGEGSYAPIQNAFHKLSEGLAEVGLSFNVFETFVPDLLHEIELGVVKMLLTHLIRILYALNKEKVTEFDARFRQITSFRRGTIRKFHKNVSEMKKLAARDFEDILQCLLPVCEGLFDEHDALVQQLILQLSFWHAFAKLRLHTTATLERFMAATEELCATIRAFARDTHGIKTRETKQDQQKRKRAAASKTGTSSASRPPVADDDDDVPREKPLNLVTYKYHSMPDYPLVIPEVGTMDGTSTQTGELAHRLVKRLYAKTNRRNFESQIARQEQRIRIMKAMFAKKKLVAARARRSVNGNDNVPPPAKKARLSRTARFRRALTMSEGLLPYTPASSHHFVSNSQRNPYSLDDIPGMPHEDDEDDDAGDPAFGPNWILELREHIAVRYEGRESDDDASYTPENLLRVQFRRNEIYAHATMNLNYNTYDLQRDQDNISVRTRPYVMVFSRDLSDPHPYAYGQVVGIFHAWVRMGDHPFRRMEFLYVRWLARSRSSPCIPERARLPRLEFLPYQDEDAFGFLNPDALLRGVHLIPAFKHGRTKDLMPKSIARRESEGDEDWRYYYANAYVFSLFSSSTQPTDSVVDRDMFTRYQRDAVGHRNIWKDATYSLAEDIDEMVIGDDEDDSEAASAARAAELNDDEGDPEDDQDGFWDDDEENPETEGGDDDVVLEGVEADLDSVGLAPQ</sequence>
<feature type="compositionally biased region" description="Basic and acidic residues" evidence="1">
    <location>
        <begin position="328"/>
        <end position="360"/>
    </location>
</feature>
<evidence type="ECO:0000256" key="1">
    <source>
        <dbReference type="SAM" id="MobiDB-lite"/>
    </source>
</evidence>
<name>A0ABQ0M103_MYCCL</name>
<organism evidence="2 3">
    <name type="scientific">Mycena chlorophos</name>
    <name type="common">Agaric fungus</name>
    <name type="synonym">Agaricus chlorophos</name>
    <dbReference type="NCBI Taxonomy" id="658473"/>
    <lineage>
        <taxon>Eukaryota</taxon>
        <taxon>Fungi</taxon>
        <taxon>Dikarya</taxon>
        <taxon>Basidiomycota</taxon>
        <taxon>Agaricomycotina</taxon>
        <taxon>Agaricomycetes</taxon>
        <taxon>Agaricomycetidae</taxon>
        <taxon>Agaricales</taxon>
        <taxon>Marasmiineae</taxon>
        <taxon>Mycenaceae</taxon>
        <taxon>Mycena</taxon>
    </lineage>
</organism>
<dbReference type="EMBL" id="DF849320">
    <property type="protein sequence ID" value="GAT56679.1"/>
    <property type="molecule type" value="Genomic_DNA"/>
</dbReference>
<protein>
    <recommendedName>
        <fullName evidence="4">C2H2-type domain-containing protein</fullName>
    </recommendedName>
</protein>
<feature type="region of interest" description="Disordered" evidence="1">
    <location>
        <begin position="1"/>
        <end position="26"/>
    </location>
</feature>
<dbReference type="InterPro" id="IPR041078">
    <property type="entry name" value="Plavaka"/>
</dbReference>
<feature type="compositionally biased region" description="Polar residues" evidence="1">
    <location>
        <begin position="1189"/>
        <end position="1203"/>
    </location>
</feature>
<feature type="region of interest" description="Disordered" evidence="1">
    <location>
        <begin position="328"/>
        <end position="413"/>
    </location>
</feature>
<keyword evidence="3" id="KW-1185">Reference proteome</keyword>
<dbReference type="Pfam" id="PF18759">
    <property type="entry name" value="Plavaka"/>
    <property type="match status" value="1"/>
</dbReference>
<feature type="region of interest" description="Disordered" evidence="1">
    <location>
        <begin position="1476"/>
        <end position="1539"/>
    </location>
</feature>
<accession>A0ABQ0M103</accession>
<feature type="region of interest" description="Disordered" evidence="1">
    <location>
        <begin position="1189"/>
        <end position="1224"/>
    </location>
</feature>
<feature type="compositionally biased region" description="Basic and acidic residues" evidence="1">
    <location>
        <begin position="1026"/>
        <end position="1038"/>
    </location>
</feature>
<feature type="compositionally biased region" description="Acidic residues" evidence="1">
    <location>
        <begin position="1491"/>
        <end position="1531"/>
    </location>
</feature>
<feature type="compositionally biased region" description="Low complexity" evidence="1">
    <location>
        <begin position="1045"/>
        <end position="1057"/>
    </location>
</feature>
<gene>
    <name evidence="2" type="ORF">MCHLO_13306</name>
</gene>
<evidence type="ECO:0000313" key="2">
    <source>
        <dbReference type="EMBL" id="GAT56679.1"/>
    </source>
</evidence>